<dbReference type="Proteomes" id="UP000016648">
    <property type="component" value="Unassembled WGS sequence"/>
</dbReference>
<reference evidence="2 3" key="1">
    <citation type="submission" date="2013-08" db="EMBL/GenBank/DDBJ databases">
        <authorList>
            <person name="Durkin A.S."/>
            <person name="Haft D.R."/>
            <person name="McCorrison J."/>
            <person name="Torralba M."/>
            <person name="Gillis M."/>
            <person name="Haft D.H."/>
            <person name="Methe B."/>
            <person name="Sutton G."/>
            <person name="Nelson K.E."/>
        </authorList>
    </citation>
    <scope>NUCLEOTIDE SEQUENCE [LARGE SCALE GENOMIC DNA]</scope>
    <source>
        <strain evidence="2 3">F0067</strain>
    </source>
</reference>
<accession>U2P3I4</accession>
<feature type="region of interest" description="Disordered" evidence="1">
    <location>
        <begin position="52"/>
        <end position="74"/>
    </location>
</feature>
<sequence>MERARLSLYRYFLHFRLLAACCNENGPHSRRAGPFRYYSIIPKLNSTRNFPLHNSLQSKNRSKSKMRKDSYLLF</sequence>
<dbReference type="EMBL" id="AWEY01000033">
    <property type="protein sequence ID" value="ERK38746.1"/>
    <property type="molecule type" value="Genomic_DNA"/>
</dbReference>
<proteinExistence type="predicted"/>
<keyword evidence="3" id="KW-1185">Reference proteome</keyword>
<evidence type="ECO:0000313" key="3">
    <source>
        <dbReference type="Proteomes" id="UP000016648"/>
    </source>
</evidence>
<dbReference type="AlphaFoldDB" id="U2P3I4"/>
<organism evidence="2 3">
    <name type="scientific">Segatella baroniae F0067</name>
    <dbReference type="NCBI Taxonomy" id="1115809"/>
    <lineage>
        <taxon>Bacteria</taxon>
        <taxon>Pseudomonadati</taxon>
        <taxon>Bacteroidota</taxon>
        <taxon>Bacteroidia</taxon>
        <taxon>Bacteroidales</taxon>
        <taxon>Prevotellaceae</taxon>
        <taxon>Segatella</taxon>
    </lineage>
</organism>
<protein>
    <submittedName>
        <fullName evidence="2">Uncharacterized protein</fullName>
    </submittedName>
</protein>
<evidence type="ECO:0000256" key="1">
    <source>
        <dbReference type="SAM" id="MobiDB-lite"/>
    </source>
</evidence>
<evidence type="ECO:0000313" key="2">
    <source>
        <dbReference type="EMBL" id="ERK38746.1"/>
    </source>
</evidence>
<name>U2P3I4_9BACT</name>
<comment type="caution">
    <text evidence="2">The sequence shown here is derived from an EMBL/GenBank/DDBJ whole genome shotgun (WGS) entry which is preliminary data.</text>
</comment>
<gene>
    <name evidence="2" type="ORF">HMPREF9135_1549</name>
</gene>
<dbReference type="PATRIC" id="fig|1115809.3.peg.1898"/>